<keyword evidence="2" id="KW-1003">Cell membrane</keyword>
<keyword evidence="7" id="KW-0297">G-protein coupled receptor</keyword>
<keyword evidence="5 9" id="KW-0472">Membrane</keyword>
<comment type="similarity">
    <text evidence="7">Belongs to the G-protein coupled receptor 1 family.</text>
</comment>
<keyword evidence="6 7" id="KW-0675">Receptor</keyword>
<keyword evidence="7" id="KW-0807">Transducer</keyword>
<proteinExistence type="inferred from homology"/>
<feature type="transmembrane region" description="Helical" evidence="9">
    <location>
        <begin position="130"/>
        <end position="151"/>
    </location>
</feature>
<feature type="non-terminal residue" evidence="11">
    <location>
        <position position="382"/>
    </location>
</feature>
<evidence type="ECO:0000256" key="7">
    <source>
        <dbReference type="RuleBase" id="RU000688"/>
    </source>
</evidence>
<feature type="region of interest" description="Disordered" evidence="8">
    <location>
        <begin position="1"/>
        <end position="41"/>
    </location>
</feature>
<keyword evidence="4 9" id="KW-1133">Transmembrane helix</keyword>
<evidence type="ECO:0000256" key="4">
    <source>
        <dbReference type="ARBA" id="ARBA00022989"/>
    </source>
</evidence>
<keyword evidence="12" id="KW-1185">Reference proteome</keyword>
<comment type="caution">
    <text evidence="11">The sequence shown here is derived from an EMBL/GenBank/DDBJ whole genome shotgun (WGS) entry which is preliminary data.</text>
</comment>
<dbReference type="Gene3D" id="1.20.1070.10">
    <property type="entry name" value="Rhodopsin 7-helix transmembrane proteins"/>
    <property type="match status" value="1"/>
</dbReference>
<dbReference type="SUPFAM" id="SSF81321">
    <property type="entry name" value="Family A G protein-coupled receptor-like"/>
    <property type="match status" value="1"/>
</dbReference>
<reference evidence="11" key="1">
    <citation type="journal article" date="2021" name="Cell">
        <title>Tracing the genetic footprints of vertebrate landing in non-teleost ray-finned fishes.</title>
        <authorList>
            <person name="Bi X."/>
            <person name="Wang K."/>
            <person name="Yang L."/>
            <person name="Pan H."/>
            <person name="Jiang H."/>
            <person name="Wei Q."/>
            <person name="Fang M."/>
            <person name="Yu H."/>
            <person name="Zhu C."/>
            <person name="Cai Y."/>
            <person name="He Y."/>
            <person name="Gan X."/>
            <person name="Zeng H."/>
            <person name="Yu D."/>
            <person name="Zhu Y."/>
            <person name="Jiang H."/>
            <person name="Qiu Q."/>
            <person name="Yang H."/>
            <person name="Zhang Y.E."/>
            <person name="Wang W."/>
            <person name="Zhu M."/>
            <person name="He S."/>
            <person name="Zhang G."/>
        </authorList>
    </citation>
    <scope>NUCLEOTIDE SEQUENCE</scope>
    <source>
        <strain evidence="11">Pddl_001</strain>
    </source>
</reference>
<name>A0ABS2YNP1_POLSP</name>
<dbReference type="EMBL" id="JAAWVQ010171753">
    <property type="protein sequence ID" value="MBN3288053.1"/>
    <property type="molecule type" value="Genomic_DNA"/>
</dbReference>
<gene>
    <name evidence="11" type="primary">Qrfpr_2</name>
    <name evidence="11" type="ORF">GTO93_0010233</name>
</gene>
<evidence type="ECO:0000256" key="6">
    <source>
        <dbReference type="ARBA" id="ARBA00023170"/>
    </source>
</evidence>
<dbReference type="PANTHER" id="PTHR24241">
    <property type="entry name" value="NEUROPEPTIDE RECEPTOR-RELATED G-PROTEIN COUPLED RECEPTOR"/>
    <property type="match status" value="1"/>
</dbReference>
<dbReference type="PROSITE" id="PS50262">
    <property type="entry name" value="G_PROTEIN_RECEP_F1_2"/>
    <property type="match status" value="1"/>
</dbReference>
<evidence type="ECO:0000313" key="11">
    <source>
        <dbReference type="EMBL" id="MBN3288053.1"/>
    </source>
</evidence>
<comment type="subcellular location">
    <subcellularLocation>
        <location evidence="1">Cell membrane</location>
        <topology evidence="1">Multi-pass membrane protein</topology>
    </subcellularLocation>
</comment>
<organism evidence="11 12">
    <name type="scientific">Polyodon spathula</name>
    <name type="common">North American paddlefish</name>
    <name type="synonym">Squalus spathula</name>
    <dbReference type="NCBI Taxonomy" id="7913"/>
    <lineage>
        <taxon>Eukaryota</taxon>
        <taxon>Metazoa</taxon>
        <taxon>Chordata</taxon>
        <taxon>Craniata</taxon>
        <taxon>Vertebrata</taxon>
        <taxon>Euteleostomi</taxon>
        <taxon>Actinopterygii</taxon>
        <taxon>Chondrostei</taxon>
        <taxon>Acipenseriformes</taxon>
        <taxon>Polyodontidae</taxon>
        <taxon>Polyodon</taxon>
    </lineage>
</organism>
<feature type="transmembrane region" description="Helical" evidence="9">
    <location>
        <begin position="181"/>
        <end position="203"/>
    </location>
</feature>
<evidence type="ECO:0000256" key="3">
    <source>
        <dbReference type="ARBA" id="ARBA00022692"/>
    </source>
</evidence>
<feature type="compositionally biased region" description="Basic and acidic residues" evidence="8">
    <location>
        <begin position="26"/>
        <end position="41"/>
    </location>
</feature>
<feature type="non-terminal residue" evidence="11">
    <location>
        <position position="1"/>
    </location>
</feature>
<evidence type="ECO:0000313" key="12">
    <source>
        <dbReference type="Proteomes" id="UP001166093"/>
    </source>
</evidence>
<evidence type="ECO:0000256" key="8">
    <source>
        <dbReference type="SAM" id="MobiDB-lite"/>
    </source>
</evidence>
<dbReference type="Proteomes" id="UP001166093">
    <property type="component" value="Unassembled WGS sequence"/>
</dbReference>
<evidence type="ECO:0000256" key="2">
    <source>
        <dbReference type="ARBA" id="ARBA00022475"/>
    </source>
</evidence>
<evidence type="ECO:0000256" key="1">
    <source>
        <dbReference type="ARBA" id="ARBA00004651"/>
    </source>
</evidence>
<dbReference type="PROSITE" id="PS00237">
    <property type="entry name" value="G_PROTEIN_RECEP_F1_1"/>
    <property type="match status" value="1"/>
</dbReference>
<keyword evidence="3 7" id="KW-0812">Transmembrane</keyword>
<protein>
    <submittedName>
        <fullName evidence="11">QRFPR protein</fullName>
    </submittedName>
</protein>
<accession>A0ABS2YNP1</accession>
<feature type="transmembrane region" description="Helical" evidence="9">
    <location>
        <begin position="242"/>
        <end position="264"/>
    </location>
</feature>
<feature type="transmembrane region" description="Helical" evidence="9">
    <location>
        <begin position="276"/>
        <end position="302"/>
    </location>
</feature>
<dbReference type="InterPro" id="IPR017452">
    <property type="entry name" value="GPCR_Rhodpsn_7TM"/>
</dbReference>
<dbReference type="Pfam" id="PF00001">
    <property type="entry name" value="7tm_1"/>
    <property type="match status" value="1"/>
</dbReference>
<dbReference type="PRINTS" id="PR00237">
    <property type="entry name" value="GPCRRHODOPSN"/>
</dbReference>
<dbReference type="PANTHER" id="PTHR24241:SF143">
    <property type="entry name" value="PYROGLUTAMYLATED RFAMIDE PEPTIDE RECEPTOR-RELATED"/>
    <property type="match status" value="1"/>
</dbReference>
<feature type="domain" description="G-protein coupled receptors family 1 profile" evidence="10">
    <location>
        <begin position="82"/>
        <end position="300"/>
    </location>
</feature>
<evidence type="ECO:0000256" key="5">
    <source>
        <dbReference type="ARBA" id="ARBA00023136"/>
    </source>
</evidence>
<evidence type="ECO:0000256" key="9">
    <source>
        <dbReference type="SAM" id="Phobius"/>
    </source>
</evidence>
<sequence length="382" mass="43983">MSSGGKSPSRPVRALKNGRKSVWKGWPDRKVGQPGKKRDSVKHNKFGQTFWAVGAWAPLIQALEAQAPPTQALDAQAPPTPGVYVCKTVPFVQSTAIVTGILTMTCIAVERYQGIVYPLKMKRQYTSKRVYKILGVVWTVAVILGSPMLYVQQLEVKYDFLYDHHHVCCQERWRSPAHRQVYATFILVALFLLPLTAMLILYTRISFELWIRKRVGDSSVFNTMNHREVNKITRKKKRAVKMMITVVLLFTICWAPFHIVHMLFEYNDFENEYDEITVSMILAIVQAIGFSNSFNNPIVYAFMNENFKKNFMTTLSHCIRRPNQNLQQEISMERPILNMPAYNPVRREAFQTDSQTQRIEFKLSENVALIPSNEEKLSVQAE</sequence>
<evidence type="ECO:0000259" key="10">
    <source>
        <dbReference type="PROSITE" id="PS50262"/>
    </source>
</evidence>
<dbReference type="InterPro" id="IPR000276">
    <property type="entry name" value="GPCR_Rhodpsn"/>
</dbReference>